<evidence type="ECO:0000313" key="2">
    <source>
        <dbReference type="EMBL" id="CAI2362757.1"/>
    </source>
</evidence>
<gene>
    <name evidence="2" type="ORF">ECRASSUSDP1_LOCUS4084</name>
</gene>
<feature type="region of interest" description="Disordered" evidence="1">
    <location>
        <begin position="226"/>
        <end position="263"/>
    </location>
</feature>
<comment type="caution">
    <text evidence="2">The sequence shown here is derived from an EMBL/GenBank/DDBJ whole genome shotgun (WGS) entry which is preliminary data.</text>
</comment>
<protein>
    <submittedName>
        <fullName evidence="2">Uncharacterized protein</fullName>
    </submittedName>
</protein>
<accession>A0AAD1U5J8</accession>
<organism evidence="2 3">
    <name type="scientific">Euplotes crassus</name>
    <dbReference type="NCBI Taxonomy" id="5936"/>
    <lineage>
        <taxon>Eukaryota</taxon>
        <taxon>Sar</taxon>
        <taxon>Alveolata</taxon>
        <taxon>Ciliophora</taxon>
        <taxon>Intramacronucleata</taxon>
        <taxon>Spirotrichea</taxon>
        <taxon>Hypotrichia</taxon>
        <taxon>Euplotida</taxon>
        <taxon>Euplotidae</taxon>
        <taxon>Moneuplotes</taxon>
    </lineage>
</organism>
<dbReference type="AlphaFoldDB" id="A0AAD1U5J8"/>
<evidence type="ECO:0000256" key="1">
    <source>
        <dbReference type="SAM" id="MobiDB-lite"/>
    </source>
</evidence>
<dbReference type="Proteomes" id="UP001295684">
    <property type="component" value="Unassembled WGS sequence"/>
</dbReference>
<sequence>MFKAIKRFIGLGKKKNRNMSEPREEDKMDQNHSAEIVDSQNDFNENHPEEQKRFIRDFEREVKLQDIDGSDSYNKSIADISSQLRGIYGTEEGQERPSPLREKIFRVDQRTTFDSYQEKKAKLFRRDKYDEDFSEIKKYGTLLDDKLVELKHILKRNRERSGQNRTHLKKYIKAGPKEIESGVNKINDFHWKRTRNQKSNIDQGSNISLSDMNTIENTRKIRNRSVLRKVSSRGASEDSYQDSVQDSRNIRISRRPNARSSKSVIRKRLFRRTKAVVDPKEREKFQLFPRLKTNSIFSKNPKTRDHNLTADNISTSKHSRKKFKKFGGKCPQKFVLRKKKKGGLPPISYQIHY</sequence>
<name>A0AAD1U5J8_EUPCR</name>
<evidence type="ECO:0000313" key="3">
    <source>
        <dbReference type="Proteomes" id="UP001295684"/>
    </source>
</evidence>
<feature type="compositionally biased region" description="Basic residues" evidence="1">
    <location>
        <begin position="1"/>
        <end position="17"/>
    </location>
</feature>
<feature type="compositionally biased region" description="Basic and acidic residues" evidence="1">
    <location>
        <begin position="18"/>
        <end position="32"/>
    </location>
</feature>
<keyword evidence="3" id="KW-1185">Reference proteome</keyword>
<feature type="region of interest" description="Disordered" evidence="1">
    <location>
        <begin position="1"/>
        <end position="50"/>
    </location>
</feature>
<reference evidence="2" key="1">
    <citation type="submission" date="2023-07" db="EMBL/GenBank/DDBJ databases">
        <authorList>
            <consortium name="AG Swart"/>
            <person name="Singh M."/>
            <person name="Singh A."/>
            <person name="Seah K."/>
            <person name="Emmerich C."/>
        </authorList>
    </citation>
    <scope>NUCLEOTIDE SEQUENCE</scope>
    <source>
        <strain evidence="2">DP1</strain>
    </source>
</reference>
<dbReference type="EMBL" id="CAMPGE010003913">
    <property type="protein sequence ID" value="CAI2362757.1"/>
    <property type="molecule type" value="Genomic_DNA"/>
</dbReference>
<proteinExistence type="predicted"/>